<accession>A0A380S5P9</accession>
<reference evidence="2 3" key="1">
    <citation type="submission" date="2017-08" db="EMBL/GenBank/DDBJ databases">
        <authorList>
            <person name="de Groot N.N."/>
        </authorList>
    </citation>
    <scope>NUCLEOTIDE SEQUENCE [LARGE SCALE GENOMIC DNA]</scope>
    <source>
        <strain evidence="2 3">HM2</strain>
    </source>
</reference>
<evidence type="ECO:0000259" key="1">
    <source>
        <dbReference type="Pfam" id="PF09359"/>
    </source>
</evidence>
<feature type="domain" description="VTC" evidence="1">
    <location>
        <begin position="12"/>
        <end position="249"/>
    </location>
</feature>
<dbReference type="RefSeq" id="WP_088661015.1">
    <property type="nucleotide sequence ID" value="NZ_UHJL01000002.1"/>
</dbReference>
<dbReference type="AlphaFoldDB" id="A0A380S5P9"/>
<dbReference type="CDD" id="cd07750">
    <property type="entry name" value="PolyPPase_VTC_like"/>
    <property type="match status" value="1"/>
</dbReference>
<dbReference type="Pfam" id="PF09359">
    <property type="entry name" value="VTC"/>
    <property type="match status" value="1"/>
</dbReference>
<dbReference type="Gene3D" id="3.20.100.30">
    <property type="entry name" value="VTC, catalytic tunnel domain"/>
    <property type="match status" value="1"/>
</dbReference>
<gene>
    <name evidence="2" type="ORF">SAMN05661053_1543</name>
</gene>
<dbReference type="GO" id="GO:0006799">
    <property type="term" value="P:polyphosphate biosynthetic process"/>
    <property type="evidence" value="ECO:0007669"/>
    <property type="project" value="UniProtKB-ARBA"/>
</dbReference>
<dbReference type="InterPro" id="IPR018966">
    <property type="entry name" value="VTC_domain"/>
</dbReference>
<dbReference type="EMBL" id="UHJL01000002">
    <property type="protein sequence ID" value="SUQ24150.1"/>
    <property type="molecule type" value="Genomic_DNA"/>
</dbReference>
<dbReference type="InterPro" id="IPR042267">
    <property type="entry name" value="VTC_sf"/>
</dbReference>
<dbReference type="Proteomes" id="UP000255423">
    <property type="component" value="Unassembled WGS sequence"/>
</dbReference>
<evidence type="ECO:0000313" key="3">
    <source>
        <dbReference type="Proteomes" id="UP000255423"/>
    </source>
</evidence>
<organism evidence="2 3">
    <name type="scientific">Fibrobacter succinogenes</name>
    <name type="common">Bacteroides succinogenes</name>
    <dbReference type="NCBI Taxonomy" id="833"/>
    <lineage>
        <taxon>Bacteria</taxon>
        <taxon>Pseudomonadati</taxon>
        <taxon>Fibrobacterota</taxon>
        <taxon>Fibrobacteria</taxon>
        <taxon>Fibrobacterales</taxon>
        <taxon>Fibrobacteraceae</taxon>
        <taxon>Fibrobacter</taxon>
    </lineage>
</organism>
<evidence type="ECO:0000313" key="2">
    <source>
        <dbReference type="EMBL" id="SUQ24150.1"/>
    </source>
</evidence>
<name>A0A380S5P9_FIBSU</name>
<protein>
    <submittedName>
        <fullName evidence="2">VTC domain-containing protein</fullName>
    </submittedName>
</protein>
<sequence>MAEARGFSLLERFELKYHIPVEWADRIGAFLAPYCEEDYYSKITPGGFYWITNLYLDTPTWTFLGWKKKQLLDRFNMRIRTYGEHPAQDGTFHFEVKRKIRNICYKSRATIKGINPGEVWNMKPEEWPCKSDKDRMYLKDFLYKTELHGAHPRLLTQYKRRAWFGLREEYSRVTIDTGMRFREENGFDYTVDPHYMHSTGLPRFFQPGADAVLELKCPAAQMPYWMFDLIRALNLKHGAFSKFGNAAAEWKRVYENPRRFKSPYWTRLAGNF</sequence>
<proteinExistence type="predicted"/>